<comment type="pathway">
    <text evidence="2 12">Cofactor biosynthesis; NAD(+) biosynthesis; iminoaspartate from L-aspartate (oxidase route): step 1/1.</text>
</comment>
<comment type="subcellular location">
    <subcellularLocation>
        <location evidence="12">Cytoplasm</location>
    </subcellularLocation>
</comment>
<feature type="coiled-coil region" evidence="13">
    <location>
        <begin position="446"/>
        <end position="473"/>
    </location>
</feature>
<accession>A0A0H4IWS4</accession>
<comment type="similarity">
    <text evidence="3 12">Belongs to the FAD-dependent oxidoreductase 2 family. NadB subfamily.</text>
</comment>
<dbReference type="SUPFAM" id="SSF46977">
    <property type="entry name" value="Succinate dehydrogenase/fumarate reductase flavoprotein C-terminal domain"/>
    <property type="match status" value="1"/>
</dbReference>
<dbReference type="PANTHER" id="PTHR42716:SF2">
    <property type="entry name" value="L-ASPARTATE OXIDASE, CHLOROPLASTIC"/>
    <property type="match status" value="1"/>
</dbReference>
<dbReference type="Gene3D" id="3.90.700.10">
    <property type="entry name" value="Succinate dehydrogenase/fumarate reductase flavoprotein, catalytic domain"/>
    <property type="match status" value="1"/>
</dbReference>
<dbReference type="NCBIfam" id="NF006567">
    <property type="entry name" value="PRK09077.1"/>
    <property type="match status" value="1"/>
</dbReference>
<evidence type="ECO:0000256" key="13">
    <source>
        <dbReference type="SAM" id="Coils"/>
    </source>
</evidence>
<protein>
    <recommendedName>
        <fullName evidence="4 10">L-aspartate oxidase</fullName>
        <ecNumber evidence="4 10">1.4.3.16</ecNumber>
    </recommendedName>
</protein>
<keyword evidence="8 12" id="KW-0560">Oxidoreductase</keyword>
<dbReference type="InterPro" id="IPR027477">
    <property type="entry name" value="Succ_DH/fumarate_Rdtase_cat_sf"/>
</dbReference>
<dbReference type="SUPFAM" id="SSF51905">
    <property type="entry name" value="FAD/NAD(P)-binding domain"/>
    <property type="match status" value="1"/>
</dbReference>
<dbReference type="FunFam" id="3.90.700.10:FF:000002">
    <property type="entry name" value="L-aspartate oxidase"/>
    <property type="match status" value="1"/>
</dbReference>
<dbReference type="PRINTS" id="PR00368">
    <property type="entry name" value="FADPNR"/>
</dbReference>
<feature type="domain" description="FAD-dependent oxidoreductase 2 FAD-binding" evidence="14">
    <location>
        <begin position="6"/>
        <end position="386"/>
    </location>
</feature>
<keyword evidence="7 12" id="KW-0274">FAD</keyword>
<dbReference type="PIRSF" id="PIRSF000171">
    <property type="entry name" value="SDHA_APRA_LASPO"/>
    <property type="match status" value="1"/>
</dbReference>
<keyword evidence="6 12" id="KW-0662">Pyridine nucleotide biosynthesis</keyword>
<evidence type="ECO:0000256" key="9">
    <source>
        <dbReference type="ARBA" id="ARBA00048305"/>
    </source>
</evidence>
<dbReference type="SUPFAM" id="SSF56425">
    <property type="entry name" value="Succinate dehydrogenase/fumarate reductase flavoprotein, catalytic domain"/>
    <property type="match status" value="1"/>
</dbReference>
<evidence type="ECO:0000256" key="6">
    <source>
        <dbReference type="ARBA" id="ARBA00022642"/>
    </source>
</evidence>
<feature type="active site" description="Proton acceptor" evidence="11">
    <location>
        <position position="284"/>
    </location>
</feature>
<organism evidence="16 17">
    <name type="scientific">Methylophilales bacterium MBRS-H7</name>
    <dbReference type="NCBI Taxonomy" id="1623450"/>
    <lineage>
        <taxon>Bacteria</taxon>
        <taxon>Pseudomonadati</taxon>
        <taxon>Pseudomonadota</taxon>
        <taxon>Betaproteobacteria</taxon>
        <taxon>Nitrosomonadales</taxon>
        <taxon>OM43 clade</taxon>
    </lineage>
</organism>
<dbReference type="Gene3D" id="3.50.50.60">
    <property type="entry name" value="FAD/NAD(P)-binding domain"/>
    <property type="match status" value="1"/>
</dbReference>
<keyword evidence="13" id="KW-0175">Coiled coil</keyword>
<evidence type="ECO:0000313" key="16">
    <source>
        <dbReference type="EMBL" id="AKO65416.1"/>
    </source>
</evidence>
<dbReference type="EMBL" id="CP011002">
    <property type="protein sequence ID" value="AKO65416.1"/>
    <property type="molecule type" value="Genomic_DNA"/>
</dbReference>
<dbReference type="AlphaFoldDB" id="A0A0H4IWS4"/>
<keyword evidence="5 12" id="KW-0285">Flavoprotein</keyword>
<dbReference type="NCBIfam" id="TIGR00551">
    <property type="entry name" value="nadB"/>
    <property type="match status" value="1"/>
</dbReference>
<dbReference type="InterPro" id="IPR003953">
    <property type="entry name" value="FAD-dep_OxRdtase_2_FAD-bd"/>
</dbReference>
<comment type="function">
    <text evidence="12">Catalyzes the oxidation of L-aspartate to iminoaspartate.</text>
</comment>
<dbReference type="OrthoDB" id="9806724at2"/>
<evidence type="ECO:0000256" key="12">
    <source>
        <dbReference type="RuleBase" id="RU362049"/>
    </source>
</evidence>
<dbReference type="Proteomes" id="UP000066549">
    <property type="component" value="Chromosome"/>
</dbReference>
<dbReference type="Pfam" id="PF00890">
    <property type="entry name" value="FAD_binding_2"/>
    <property type="match status" value="1"/>
</dbReference>
<dbReference type="GO" id="GO:0008734">
    <property type="term" value="F:L-aspartate oxidase activity"/>
    <property type="evidence" value="ECO:0007669"/>
    <property type="project" value="UniProtKB-UniRule"/>
</dbReference>
<dbReference type="InterPro" id="IPR036188">
    <property type="entry name" value="FAD/NAD-bd_sf"/>
</dbReference>
<dbReference type="Gene3D" id="1.20.58.100">
    <property type="entry name" value="Fumarate reductase/succinate dehydrogenase flavoprotein-like, C-terminal domain"/>
    <property type="match status" value="1"/>
</dbReference>
<dbReference type="GO" id="GO:0034628">
    <property type="term" value="P:'de novo' NAD+ biosynthetic process from L-aspartate"/>
    <property type="evidence" value="ECO:0007669"/>
    <property type="project" value="TreeGrafter"/>
</dbReference>
<gene>
    <name evidence="16" type="ORF">VI33_01225</name>
</gene>
<feature type="domain" description="Fumarate reductase/succinate dehydrogenase flavoprotein-like C-terminal" evidence="15">
    <location>
        <begin position="434"/>
        <end position="518"/>
    </location>
</feature>
<dbReference type="UniPathway" id="UPA00253">
    <property type="reaction ID" value="UER00326"/>
</dbReference>
<comment type="cofactor">
    <cofactor evidence="1 12">
        <name>FAD</name>
        <dbReference type="ChEBI" id="CHEBI:57692"/>
    </cofactor>
</comment>
<evidence type="ECO:0000256" key="4">
    <source>
        <dbReference type="ARBA" id="ARBA00012173"/>
    </source>
</evidence>
<proteinExistence type="inferred from homology"/>
<comment type="catalytic activity">
    <reaction evidence="9">
        <text>L-aspartate + O2 = iminosuccinate + H2O2</text>
        <dbReference type="Rhea" id="RHEA:25876"/>
        <dbReference type="ChEBI" id="CHEBI:15379"/>
        <dbReference type="ChEBI" id="CHEBI:16240"/>
        <dbReference type="ChEBI" id="CHEBI:29991"/>
        <dbReference type="ChEBI" id="CHEBI:77875"/>
        <dbReference type="EC" id="1.4.3.16"/>
    </reaction>
    <physiologicalReaction direction="left-to-right" evidence="9">
        <dbReference type="Rhea" id="RHEA:25877"/>
    </physiologicalReaction>
</comment>
<evidence type="ECO:0000259" key="15">
    <source>
        <dbReference type="Pfam" id="PF02910"/>
    </source>
</evidence>
<evidence type="ECO:0000256" key="10">
    <source>
        <dbReference type="NCBIfam" id="TIGR00551"/>
    </source>
</evidence>
<keyword evidence="17" id="KW-1185">Reference proteome</keyword>
<evidence type="ECO:0000256" key="11">
    <source>
        <dbReference type="PIRSR" id="PIRSR000171-1"/>
    </source>
</evidence>
<name>A0A0H4IWS4_9PROT</name>
<dbReference type="InterPro" id="IPR037099">
    <property type="entry name" value="Fum_R/Succ_DH_flav-like_C_sf"/>
</dbReference>
<reference evidence="16 17" key="1">
    <citation type="submission" date="2015-03" db="EMBL/GenBank/DDBJ databases">
        <title>Comparative analysis of the OM43 clade including a novel species from Red Sea uncovers genomic and metabolic diversity among marine methylotrophs.</title>
        <authorList>
            <person name="Jimenez-Infante F."/>
            <person name="Ngugi D.K."/>
            <person name="Vinu M."/>
            <person name="Alam I."/>
            <person name="Kamau A."/>
            <person name="Blom J."/>
            <person name="Bajic V.B."/>
            <person name="Stingl U."/>
        </authorList>
    </citation>
    <scope>NUCLEOTIDE SEQUENCE [LARGE SCALE GENOMIC DNA]</scope>
    <source>
        <strain evidence="16 17">MBRSH7</strain>
    </source>
</reference>
<evidence type="ECO:0000256" key="3">
    <source>
        <dbReference type="ARBA" id="ARBA00008562"/>
    </source>
</evidence>
<dbReference type="InterPro" id="IPR015939">
    <property type="entry name" value="Fum_Rdtase/Succ_DH_flav-like_C"/>
</dbReference>
<evidence type="ECO:0000259" key="14">
    <source>
        <dbReference type="Pfam" id="PF00890"/>
    </source>
</evidence>
<sequence>MSMKFDVLIIGGGLAGLATAIKFDKAVTVALIIKKNFSTSSSHWAQGGVAGVLNKNDKLELHEQDTLVAGAGLCNKNAVKFVVENSEQSIQWLIDQGIEFTKTKDNQSLHLTKEGGHSLNRIAHVADFTGKAIQEKLIEQVNAKKNITVFENHTAVDLITNKKINQKKSTNKCLGAYILNNQTGQVISISAKKTVLASGGASKAYLYTTNPPVSTGDGIAMAWRAGCEIKNMEFIQFHPTCLFHPMERSFLISETLRGEGGLLKLPNKEKFMHKYHPLADLAPRDIVARAIDNEMKQHGLEYVLLDITMLDADFIKKRFPNIYDHCYKLGIDITQEAIPVVPAAHYTCGGVTTDFHAKTSIDGLYAVGETACTGLHGANRLASNSLLECLVFSSAAVAHISNCLNESNNEVLPSWDESRVSNPDEAVMILQTWNELRRFMWNYVGIVRTNQRLKRAFDRIEILKDEIQHYYKNFIISPDLLELRNLLQVSELIILSALSRKESRGLHFSKDFPEKLDRAEDTVLRLD</sequence>
<evidence type="ECO:0000256" key="5">
    <source>
        <dbReference type="ARBA" id="ARBA00022630"/>
    </source>
</evidence>
<dbReference type="InterPro" id="IPR005288">
    <property type="entry name" value="NadB"/>
</dbReference>
<evidence type="ECO:0000256" key="2">
    <source>
        <dbReference type="ARBA" id="ARBA00004950"/>
    </source>
</evidence>
<dbReference type="FunFam" id="1.20.58.100:FF:000002">
    <property type="entry name" value="L-aspartate oxidase"/>
    <property type="match status" value="1"/>
</dbReference>
<dbReference type="PATRIC" id="fig|1623450.3.peg.243"/>
<dbReference type="PANTHER" id="PTHR42716">
    <property type="entry name" value="L-ASPARTATE OXIDASE"/>
    <property type="match status" value="1"/>
</dbReference>
<evidence type="ECO:0000256" key="7">
    <source>
        <dbReference type="ARBA" id="ARBA00022827"/>
    </source>
</evidence>
<evidence type="ECO:0000256" key="8">
    <source>
        <dbReference type="ARBA" id="ARBA00023002"/>
    </source>
</evidence>
<evidence type="ECO:0000313" key="17">
    <source>
        <dbReference type="Proteomes" id="UP000066549"/>
    </source>
</evidence>
<dbReference type="EC" id="1.4.3.16" evidence="4 10"/>
<evidence type="ECO:0000256" key="1">
    <source>
        <dbReference type="ARBA" id="ARBA00001974"/>
    </source>
</evidence>
<dbReference type="Pfam" id="PF02910">
    <property type="entry name" value="Succ_DH_flav_C"/>
    <property type="match status" value="1"/>
</dbReference>
<dbReference type="GO" id="GO:0005737">
    <property type="term" value="C:cytoplasm"/>
    <property type="evidence" value="ECO:0007669"/>
    <property type="project" value="UniProtKB-SubCell"/>
</dbReference>